<dbReference type="RefSeq" id="WP_125084859.1">
    <property type="nucleotide sequence ID" value="NZ_CP034248.1"/>
</dbReference>
<dbReference type="KEGG" id="plen:EIM92_23075"/>
<dbReference type="EMBL" id="CP034248">
    <property type="protein sequence ID" value="AZK48709.1"/>
    <property type="molecule type" value="Genomic_DNA"/>
</dbReference>
<dbReference type="AlphaFoldDB" id="A0A3Q8S720"/>
<sequence>MEKMTYAEYLQENLGVLPIHECLEVLDKAEEGNMTDFDVEQELTPVVGTILSNLFNHDMEMFHYILGKIKMAADTIREREEGITIHLDPCNDSVELVLQFDTILKHIKDGYPLRDHWLDETGSWIVALGKKE</sequence>
<evidence type="ECO:0000313" key="1">
    <source>
        <dbReference type="EMBL" id="AZK48709.1"/>
    </source>
</evidence>
<dbReference type="OrthoDB" id="2603414at2"/>
<evidence type="ECO:0000313" key="2">
    <source>
        <dbReference type="Proteomes" id="UP000273145"/>
    </source>
</evidence>
<protein>
    <submittedName>
        <fullName evidence="1">Uncharacterized protein</fullName>
    </submittedName>
</protein>
<proteinExistence type="predicted"/>
<accession>A0A3Q8S720</accession>
<gene>
    <name evidence="1" type="ORF">EIM92_23075</name>
</gene>
<keyword evidence="2" id="KW-1185">Reference proteome</keyword>
<organism evidence="1 2">
    <name type="scientific">Paenibacillus lentus</name>
    <dbReference type="NCBI Taxonomy" id="1338368"/>
    <lineage>
        <taxon>Bacteria</taxon>
        <taxon>Bacillati</taxon>
        <taxon>Bacillota</taxon>
        <taxon>Bacilli</taxon>
        <taxon>Bacillales</taxon>
        <taxon>Paenibacillaceae</taxon>
        <taxon>Paenibacillus</taxon>
    </lineage>
</organism>
<name>A0A3Q8S720_9BACL</name>
<reference evidence="1 2" key="1">
    <citation type="submission" date="2018-11" db="EMBL/GenBank/DDBJ databases">
        <title>Genome sequencing of Paenibacillus lentus DSM25539(T).</title>
        <authorList>
            <person name="Kook J.-K."/>
            <person name="Park S.-N."/>
            <person name="Lim Y.K."/>
        </authorList>
    </citation>
    <scope>NUCLEOTIDE SEQUENCE [LARGE SCALE GENOMIC DNA]</scope>
    <source>
        <strain evidence="1 2">DSM 25539</strain>
    </source>
</reference>
<dbReference type="Proteomes" id="UP000273145">
    <property type="component" value="Chromosome"/>
</dbReference>